<dbReference type="SUPFAM" id="SSF55681">
    <property type="entry name" value="Class II aaRS and biotin synthetases"/>
    <property type="match status" value="1"/>
</dbReference>
<dbReference type="PANTHER" id="PTHR11778">
    <property type="entry name" value="SERYL-TRNA SYNTHETASE"/>
    <property type="match status" value="1"/>
</dbReference>
<dbReference type="STRING" id="29655.A0A0K9Q4K6"/>
<dbReference type="Gene3D" id="3.30.930.10">
    <property type="entry name" value="Bira Bifunctional Protein, Domain 2"/>
    <property type="match status" value="1"/>
</dbReference>
<keyword evidence="2" id="KW-1185">Reference proteome</keyword>
<dbReference type="InterPro" id="IPR045864">
    <property type="entry name" value="aa-tRNA-synth_II/BPL/LPL"/>
</dbReference>
<dbReference type="EMBL" id="LFYR01000176">
    <property type="protein sequence ID" value="KMZ75400.1"/>
    <property type="molecule type" value="Genomic_DNA"/>
</dbReference>
<sequence length="210" mass="23840">MSLPQTSPFLLLKFELDGLRKEFNKINKGIAQLKIENNAVVRSFGEKRVEEKLKNHVELVELLDIADLIKGANIAGGRGYYLKGAGARLNMALIQFALDFLESRNYEAILTPFFMRKDIMAKCAQLSQFDELYKPLCAYHLGDRLYPSDVPKRYAGTLTCFRTETGSHGRDTLVLETVEEVAEDWKIDDIKGLLGRCNFNADMLDRKVTL</sequence>
<dbReference type="AlphaFoldDB" id="A0A0K9Q4K6"/>
<reference evidence="2" key="1">
    <citation type="journal article" date="2016" name="Nature">
        <title>The genome of the seagrass Zostera marina reveals angiosperm adaptation to the sea.</title>
        <authorList>
            <person name="Olsen J.L."/>
            <person name="Rouze P."/>
            <person name="Verhelst B."/>
            <person name="Lin Y.-C."/>
            <person name="Bayer T."/>
            <person name="Collen J."/>
            <person name="Dattolo E."/>
            <person name="De Paoli E."/>
            <person name="Dittami S."/>
            <person name="Maumus F."/>
            <person name="Michel G."/>
            <person name="Kersting A."/>
            <person name="Lauritano C."/>
            <person name="Lohaus R."/>
            <person name="Toepel M."/>
            <person name="Tonon T."/>
            <person name="Vanneste K."/>
            <person name="Amirebrahimi M."/>
            <person name="Brakel J."/>
            <person name="Bostroem C."/>
            <person name="Chovatia M."/>
            <person name="Grimwood J."/>
            <person name="Jenkins J.W."/>
            <person name="Jueterbock A."/>
            <person name="Mraz A."/>
            <person name="Stam W.T."/>
            <person name="Tice H."/>
            <person name="Bornberg-Bauer E."/>
            <person name="Green P.J."/>
            <person name="Pearson G.A."/>
            <person name="Procaccini G."/>
            <person name="Duarte C.M."/>
            <person name="Schmutz J."/>
            <person name="Reusch T.B.H."/>
            <person name="Van de Peer Y."/>
        </authorList>
    </citation>
    <scope>NUCLEOTIDE SEQUENCE [LARGE SCALE GENOMIC DNA]</scope>
    <source>
        <strain evidence="2">cv. Finnish</strain>
    </source>
</reference>
<dbReference type="Proteomes" id="UP000036987">
    <property type="component" value="Unassembled WGS sequence"/>
</dbReference>
<dbReference type="GO" id="GO:0005524">
    <property type="term" value="F:ATP binding"/>
    <property type="evidence" value="ECO:0007669"/>
    <property type="project" value="InterPro"/>
</dbReference>
<evidence type="ECO:0008006" key="3">
    <source>
        <dbReference type="Google" id="ProtNLM"/>
    </source>
</evidence>
<dbReference type="InterPro" id="IPR002317">
    <property type="entry name" value="Ser-tRNA-ligase_type_1"/>
</dbReference>
<dbReference type="GO" id="GO:0002181">
    <property type="term" value="P:cytoplasmic translation"/>
    <property type="evidence" value="ECO:0000318"/>
    <property type="project" value="GO_Central"/>
</dbReference>
<name>A0A0K9Q4K6_ZOSMR</name>
<gene>
    <name evidence="1" type="ORF">ZOSMA_115G00360</name>
</gene>
<dbReference type="GO" id="GO:0004828">
    <property type="term" value="F:serine-tRNA ligase activity"/>
    <property type="evidence" value="ECO:0000318"/>
    <property type="project" value="GO_Central"/>
</dbReference>
<proteinExistence type="predicted"/>
<comment type="caution">
    <text evidence="1">The sequence shown here is derived from an EMBL/GenBank/DDBJ whole genome shotgun (WGS) entry which is preliminary data.</text>
</comment>
<accession>A0A0K9Q4K6</accession>
<evidence type="ECO:0000313" key="2">
    <source>
        <dbReference type="Proteomes" id="UP000036987"/>
    </source>
</evidence>
<dbReference type="GO" id="GO:0005829">
    <property type="term" value="C:cytosol"/>
    <property type="evidence" value="ECO:0000318"/>
    <property type="project" value="GO_Central"/>
</dbReference>
<dbReference type="GO" id="GO:0000049">
    <property type="term" value="F:tRNA binding"/>
    <property type="evidence" value="ECO:0000318"/>
    <property type="project" value="GO_Central"/>
</dbReference>
<dbReference type="GO" id="GO:0006434">
    <property type="term" value="P:seryl-tRNA aminoacylation"/>
    <property type="evidence" value="ECO:0000318"/>
    <property type="project" value="GO_Central"/>
</dbReference>
<dbReference type="OrthoDB" id="10264585at2759"/>
<protein>
    <recommendedName>
        <fullName evidence="3">Serine--tRNA ligase</fullName>
    </recommendedName>
</protein>
<organism evidence="1 2">
    <name type="scientific">Zostera marina</name>
    <name type="common">Eelgrass</name>
    <dbReference type="NCBI Taxonomy" id="29655"/>
    <lineage>
        <taxon>Eukaryota</taxon>
        <taxon>Viridiplantae</taxon>
        <taxon>Streptophyta</taxon>
        <taxon>Embryophyta</taxon>
        <taxon>Tracheophyta</taxon>
        <taxon>Spermatophyta</taxon>
        <taxon>Magnoliopsida</taxon>
        <taxon>Liliopsida</taxon>
        <taxon>Zosteraceae</taxon>
        <taxon>Zostera</taxon>
    </lineage>
</organism>
<evidence type="ECO:0000313" key="1">
    <source>
        <dbReference type="EMBL" id="KMZ75400.1"/>
    </source>
</evidence>